<dbReference type="EMBL" id="BAABME010000107">
    <property type="protein sequence ID" value="GAA0139656.1"/>
    <property type="molecule type" value="Genomic_DNA"/>
</dbReference>
<feature type="compositionally biased region" description="Basic and acidic residues" evidence="1">
    <location>
        <begin position="53"/>
        <end position="63"/>
    </location>
</feature>
<name>A0AAV3NMA8_LITER</name>
<evidence type="ECO:0000313" key="2">
    <source>
        <dbReference type="EMBL" id="GAA0139656.1"/>
    </source>
</evidence>
<evidence type="ECO:0000256" key="1">
    <source>
        <dbReference type="SAM" id="MobiDB-lite"/>
    </source>
</evidence>
<organism evidence="2 3">
    <name type="scientific">Lithospermum erythrorhizon</name>
    <name type="common">Purple gromwell</name>
    <name type="synonym">Lithospermum officinale var. erythrorhizon</name>
    <dbReference type="NCBI Taxonomy" id="34254"/>
    <lineage>
        <taxon>Eukaryota</taxon>
        <taxon>Viridiplantae</taxon>
        <taxon>Streptophyta</taxon>
        <taxon>Embryophyta</taxon>
        <taxon>Tracheophyta</taxon>
        <taxon>Spermatophyta</taxon>
        <taxon>Magnoliopsida</taxon>
        <taxon>eudicotyledons</taxon>
        <taxon>Gunneridae</taxon>
        <taxon>Pentapetalae</taxon>
        <taxon>asterids</taxon>
        <taxon>lamiids</taxon>
        <taxon>Boraginales</taxon>
        <taxon>Boraginaceae</taxon>
        <taxon>Boraginoideae</taxon>
        <taxon>Lithospermeae</taxon>
        <taxon>Lithospermum</taxon>
    </lineage>
</organism>
<gene>
    <name evidence="2" type="ORF">LIER_01157</name>
</gene>
<reference evidence="2 3" key="1">
    <citation type="submission" date="2024-01" db="EMBL/GenBank/DDBJ databases">
        <title>The complete chloroplast genome sequence of Lithospermum erythrorhizon: insights into the phylogenetic relationship among Boraginaceae species and the maternal lineages of purple gromwells.</title>
        <authorList>
            <person name="Okada T."/>
            <person name="Watanabe K."/>
        </authorList>
    </citation>
    <scope>NUCLEOTIDE SEQUENCE [LARGE SCALE GENOMIC DNA]</scope>
</reference>
<dbReference type="Proteomes" id="UP001454036">
    <property type="component" value="Unassembled WGS sequence"/>
</dbReference>
<protein>
    <submittedName>
        <fullName evidence="2">Uncharacterized protein</fullName>
    </submittedName>
</protein>
<keyword evidence="3" id="KW-1185">Reference proteome</keyword>
<proteinExistence type="predicted"/>
<accession>A0AAV3NMA8</accession>
<comment type="caution">
    <text evidence="2">The sequence shown here is derived from an EMBL/GenBank/DDBJ whole genome shotgun (WGS) entry which is preliminary data.</text>
</comment>
<feature type="compositionally biased region" description="Polar residues" evidence="1">
    <location>
        <begin position="38"/>
        <end position="52"/>
    </location>
</feature>
<feature type="compositionally biased region" description="Basic and acidic residues" evidence="1">
    <location>
        <begin position="70"/>
        <end position="83"/>
    </location>
</feature>
<dbReference type="AlphaFoldDB" id="A0AAV3NMA8"/>
<evidence type="ECO:0000313" key="3">
    <source>
        <dbReference type="Proteomes" id="UP001454036"/>
    </source>
</evidence>
<sequence length="108" mass="12315">MMKQRKRRDLYHSEARGIDSYQLNPKSRSKWSKVASRVGTQQMDQDQGSSRSTVEDHYTKEQSKTSAQSKTERLHHLEVRGLESYELNPKSGSKWSPCSLKGRGSADG</sequence>
<feature type="region of interest" description="Disordered" evidence="1">
    <location>
        <begin position="1"/>
        <end position="108"/>
    </location>
</feature>